<dbReference type="PANTHER" id="PTHR30081">
    <property type="entry name" value="PROTEIN-EXPORT MEMBRANE PROTEIN SEC"/>
    <property type="match status" value="1"/>
</dbReference>
<dbReference type="GO" id="GO:0006605">
    <property type="term" value="P:protein targeting"/>
    <property type="evidence" value="ECO:0007669"/>
    <property type="project" value="UniProtKB-UniRule"/>
</dbReference>
<comment type="function">
    <text evidence="9">Part of the Sec protein translocase complex. Interacts with the SecYEG preprotein conducting channel. SecDF uses the proton motive force (PMF) to complete protein translocation after the ATP-dependent function of SecA.</text>
</comment>
<keyword evidence="6 9" id="KW-1133">Transmembrane helix</keyword>
<evidence type="ECO:0000256" key="5">
    <source>
        <dbReference type="ARBA" id="ARBA00022927"/>
    </source>
</evidence>
<evidence type="ECO:0000256" key="6">
    <source>
        <dbReference type="ARBA" id="ARBA00022989"/>
    </source>
</evidence>
<evidence type="ECO:0000256" key="8">
    <source>
        <dbReference type="ARBA" id="ARBA00023136"/>
    </source>
</evidence>
<gene>
    <name evidence="9 11" type="primary">secF</name>
    <name evidence="11" type="ORF">H9804_09155</name>
</gene>
<feature type="domain" description="Protein export membrane protein SecD/SecF C-terminal" evidence="10">
    <location>
        <begin position="119"/>
        <end position="297"/>
    </location>
</feature>
<keyword evidence="4 9" id="KW-0812">Transmembrane</keyword>
<dbReference type="PANTHER" id="PTHR30081:SF8">
    <property type="entry name" value="PROTEIN TRANSLOCASE SUBUNIT SECF"/>
    <property type="match status" value="1"/>
</dbReference>
<dbReference type="SUPFAM" id="SSF82866">
    <property type="entry name" value="Multidrug efflux transporter AcrB transmembrane domain"/>
    <property type="match status" value="1"/>
</dbReference>
<feature type="transmembrane region" description="Helical" evidence="9">
    <location>
        <begin position="240"/>
        <end position="262"/>
    </location>
</feature>
<keyword evidence="7 9" id="KW-0811">Translocation</keyword>
<comment type="subunit">
    <text evidence="9">Forms a complex with SecD. Part of the essential Sec protein translocation apparatus which comprises SecA, SecYEG and auxiliary proteins SecDF. Other proteins may also be involved.</text>
</comment>
<evidence type="ECO:0000313" key="12">
    <source>
        <dbReference type="Proteomes" id="UP000824176"/>
    </source>
</evidence>
<dbReference type="InterPro" id="IPR022645">
    <property type="entry name" value="SecD/SecF_bac"/>
</dbReference>
<dbReference type="GO" id="GO:0005886">
    <property type="term" value="C:plasma membrane"/>
    <property type="evidence" value="ECO:0007669"/>
    <property type="project" value="UniProtKB-SubCell"/>
</dbReference>
<reference evidence="11" key="1">
    <citation type="journal article" date="2021" name="PeerJ">
        <title>Extensive microbial diversity within the chicken gut microbiome revealed by metagenomics and culture.</title>
        <authorList>
            <person name="Gilroy R."/>
            <person name="Ravi A."/>
            <person name="Getino M."/>
            <person name="Pursley I."/>
            <person name="Horton D.L."/>
            <person name="Alikhan N.F."/>
            <person name="Baker D."/>
            <person name="Gharbi K."/>
            <person name="Hall N."/>
            <person name="Watson M."/>
            <person name="Adriaenssens E.M."/>
            <person name="Foster-Nyarko E."/>
            <person name="Jarju S."/>
            <person name="Secka A."/>
            <person name="Antonio M."/>
            <person name="Oren A."/>
            <person name="Chaudhuri R.R."/>
            <person name="La Ragione R."/>
            <person name="Hildebrand F."/>
            <person name="Pallen M.J."/>
        </authorList>
    </citation>
    <scope>NUCLEOTIDE SEQUENCE</scope>
    <source>
        <strain evidence="11">ChiW4-1371</strain>
    </source>
</reference>
<comment type="caution">
    <text evidence="11">The sequence shown here is derived from an EMBL/GenBank/DDBJ whole genome shotgun (WGS) entry which is preliminary data.</text>
</comment>
<feature type="transmembrane region" description="Helical" evidence="9">
    <location>
        <begin position="193"/>
        <end position="213"/>
    </location>
</feature>
<evidence type="ECO:0000256" key="1">
    <source>
        <dbReference type="ARBA" id="ARBA00004651"/>
    </source>
</evidence>
<dbReference type="NCBIfam" id="TIGR00916">
    <property type="entry name" value="2A0604s01"/>
    <property type="match status" value="1"/>
</dbReference>
<dbReference type="AlphaFoldDB" id="A0A9D2GVE7"/>
<evidence type="ECO:0000256" key="2">
    <source>
        <dbReference type="ARBA" id="ARBA00022448"/>
    </source>
</evidence>
<dbReference type="EMBL" id="DXAQ01000136">
    <property type="protein sequence ID" value="HIZ90104.1"/>
    <property type="molecule type" value="Genomic_DNA"/>
</dbReference>
<dbReference type="Proteomes" id="UP000824176">
    <property type="component" value="Unassembled WGS sequence"/>
</dbReference>
<dbReference type="GO" id="GO:0015450">
    <property type="term" value="F:protein-transporting ATPase activity"/>
    <property type="evidence" value="ECO:0007669"/>
    <property type="project" value="InterPro"/>
</dbReference>
<dbReference type="Gene3D" id="1.20.1640.10">
    <property type="entry name" value="Multidrug efflux transporter AcrB transmembrane domain"/>
    <property type="match status" value="1"/>
</dbReference>
<feature type="transmembrane region" description="Helical" evidence="9">
    <location>
        <begin position="166"/>
        <end position="187"/>
    </location>
</feature>
<dbReference type="NCBIfam" id="TIGR00966">
    <property type="entry name" value="transloc_SecF"/>
    <property type="match status" value="1"/>
</dbReference>
<reference evidence="11" key="2">
    <citation type="submission" date="2021-04" db="EMBL/GenBank/DDBJ databases">
        <authorList>
            <person name="Gilroy R."/>
        </authorList>
    </citation>
    <scope>NUCLEOTIDE SEQUENCE</scope>
    <source>
        <strain evidence="11">ChiW4-1371</strain>
    </source>
</reference>
<keyword evidence="3 9" id="KW-1003">Cell membrane</keyword>
<keyword evidence="2 9" id="KW-0813">Transport</keyword>
<evidence type="ECO:0000256" key="9">
    <source>
        <dbReference type="HAMAP-Rule" id="MF_01464"/>
    </source>
</evidence>
<dbReference type="Pfam" id="PF02355">
    <property type="entry name" value="SecD_SecF_C"/>
    <property type="match status" value="1"/>
</dbReference>
<dbReference type="Pfam" id="PF07549">
    <property type="entry name" value="Sec_GG"/>
    <property type="match status" value="1"/>
</dbReference>
<dbReference type="InterPro" id="IPR055344">
    <property type="entry name" value="SecD_SecF_C_bact"/>
</dbReference>
<evidence type="ECO:0000256" key="3">
    <source>
        <dbReference type="ARBA" id="ARBA00022475"/>
    </source>
</evidence>
<dbReference type="InterPro" id="IPR005665">
    <property type="entry name" value="SecF_bac"/>
</dbReference>
<comment type="subcellular location">
    <subcellularLocation>
        <location evidence="1 9">Cell membrane</location>
        <topology evidence="1 9">Multi-pass membrane protein</topology>
    </subcellularLocation>
</comment>
<dbReference type="HAMAP" id="MF_01464_B">
    <property type="entry name" value="SecF_B"/>
    <property type="match status" value="1"/>
</dbReference>
<feature type="transmembrane region" description="Helical" evidence="9">
    <location>
        <begin position="142"/>
        <end position="159"/>
    </location>
</feature>
<dbReference type="InterPro" id="IPR022646">
    <property type="entry name" value="SecD/SecF_CS"/>
</dbReference>
<dbReference type="PRINTS" id="PR01755">
    <property type="entry name" value="SECFTRNLCASE"/>
</dbReference>
<organism evidence="11 12">
    <name type="scientific">Candidatus Mucispirillum faecigallinarum</name>
    <dbReference type="NCBI Taxonomy" id="2838699"/>
    <lineage>
        <taxon>Bacteria</taxon>
        <taxon>Pseudomonadati</taxon>
        <taxon>Deferribacterota</taxon>
        <taxon>Deferribacteres</taxon>
        <taxon>Deferribacterales</taxon>
        <taxon>Mucispirillaceae</taxon>
        <taxon>Mucispirillum</taxon>
    </lineage>
</organism>
<proteinExistence type="inferred from homology"/>
<accession>A0A9D2GVE7</accession>
<comment type="similarity">
    <text evidence="9">Belongs to the SecD/SecF family. SecF subfamily.</text>
</comment>
<dbReference type="InterPro" id="IPR048634">
    <property type="entry name" value="SecD_SecF_C"/>
</dbReference>
<evidence type="ECO:0000256" key="4">
    <source>
        <dbReference type="ARBA" id="ARBA00022692"/>
    </source>
</evidence>
<evidence type="ECO:0000313" key="11">
    <source>
        <dbReference type="EMBL" id="HIZ90104.1"/>
    </source>
</evidence>
<keyword evidence="8 9" id="KW-0472">Membrane</keyword>
<dbReference type="InterPro" id="IPR022813">
    <property type="entry name" value="SecD/SecF_arch_bac"/>
</dbReference>
<name>A0A9D2GVE7_9BACT</name>
<protein>
    <recommendedName>
        <fullName evidence="9">Protein-export membrane protein SecF</fullName>
    </recommendedName>
</protein>
<evidence type="ECO:0000259" key="10">
    <source>
        <dbReference type="Pfam" id="PF02355"/>
    </source>
</evidence>
<feature type="transmembrane region" description="Helical" evidence="9">
    <location>
        <begin position="268"/>
        <end position="295"/>
    </location>
</feature>
<keyword evidence="5 9" id="KW-0653">Protein transport</keyword>
<sequence length="302" mass="32678">MFELIKTGTKFDFIGKSRIYFTVSLVLCFLGLVLIFAKGFNYGVDFSGGTSVQVTFEKPVDIDKMRTTLSQDVGASVSIQTLGSDNSFRIKVDQGSGDENLKKISDTISNTLKAKFSEGGNVTIDSVEQVGPQVGKDLKRQALLAVLYAVIGILIYVAIRFELMSATSSIIALIHDIILTLGVVIALNVTFDLTVLAALLTVVGYSLNDKIVIFDRIRERARMDEHIPLMESMNISINETLSRTILTSTSTLLAVISLAIFGGEVIKGFAIVMIAGIIIGTYSSIGIASSLVYAIKTRKGKK</sequence>
<dbReference type="GO" id="GO:0043952">
    <property type="term" value="P:protein transport by the Sec complex"/>
    <property type="evidence" value="ECO:0007669"/>
    <property type="project" value="UniProtKB-UniRule"/>
</dbReference>
<evidence type="ECO:0000256" key="7">
    <source>
        <dbReference type="ARBA" id="ARBA00023010"/>
    </source>
</evidence>
<feature type="transmembrane region" description="Helical" evidence="9">
    <location>
        <begin position="20"/>
        <end position="37"/>
    </location>
</feature>
<dbReference type="GO" id="GO:0065002">
    <property type="term" value="P:intracellular protein transmembrane transport"/>
    <property type="evidence" value="ECO:0007669"/>
    <property type="project" value="UniProtKB-UniRule"/>
</dbReference>